<keyword evidence="8" id="KW-0482">Metalloprotease</keyword>
<dbReference type="PANTHER" id="PTHR11733">
    <property type="entry name" value="ZINC METALLOPROTEASE FAMILY M13 NEPRILYSIN-RELATED"/>
    <property type="match status" value="1"/>
</dbReference>
<dbReference type="AlphaFoldDB" id="A0AAN7V9R2"/>
<feature type="domain" description="Peptidase M13 C-terminal" evidence="9">
    <location>
        <begin position="223"/>
        <end position="430"/>
    </location>
</feature>
<dbReference type="Gene3D" id="1.10.1380.10">
    <property type="entry name" value="Neutral endopeptidase , domain2"/>
    <property type="match status" value="1"/>
</dbReference>
<dbReference type="Pfam" id="PF05649">
    <property type="entry name" value="Peptidase_M13_N"/>
    <property type="match status" value="1"/>
</dbReference>
<dbReference type="Pfam" id="PF01431">
    <property type="entry name" value="Peptidase_M13"/>
    <property type="match status" value="1"/>
</dbReference>
<dbReference type="PROSITE" id="PS51885">
    <property type="entry name" value="NEPRILYSIN"/>
    <property type="match status" value="1"/>
</dbReference>
<keyword evidence="4" id="KW-0645">Protease</keyword>
<dbReference type="PANTHER" id="PTHR11733:SF133">
    <property type="entry name" value="PHOSPHATE-REGULATING NEUTRAL ENDOPEPTIDASE PHEX"/>
    <property type="match status" value="1"/>
</dbReference>
<gene>
    <name evidence="11" type="ORF">RI129_011931</name>
</gene>
<name>A0AAN7V9R2_9COLE</name>
<evidence type="ECO:0000313" key="12">
    <source>
        <dbReference type="Proteomes" id="UP001329430"/>
    </source>
</evidence>
<comment type="caution">
    <text evidence="11">The sequence shown here is derived from an EMBL/GenBank/DDBJ whole genome shotgun (WGS) entry which is preliminary data.</text>
</comment>
<dbReference type="InterPro" id="IPR000718">
    <property type="entry name" value="Peptidase_M13"/>
</dbReference>
<evidence type="ECO:0000259" key="10">
    <source>
        <dbReference type="Pfam" id="PF05649"/>
    </source>
</evidence>
<evidence type="ECO:0000256" key="7">
    <source>
        <dbReference type="ARBA" id="ARBA00022833"/>
    </source>
</evidence>
<evidence type="ECO:0000256" key="3">
    <source>
        <dbReference type="ARBA" id="ARBA00007357"/>
    </source>
</evidence>
<comment type="cofactor">
    <cofactor evidence="1">
        <name>Zn(2+)</name>
        <dbReference type="ChEBI" id="CHEBI:29105"/>
    </cofactor>
</comment>
<evidence type="ECO:0000256" key="5">
    <source>
        <dbReference type="ARBA" id="ARBA00022723"/>
    </source>
</evidence>
<evidence type="ECO:0000256" key="8">
    <source>
        <dbReference type="ARBA" id="ARBA00023049"/>
    </source>
</evidence>
<dbReference type="EMBL" id="JAVRBK010000009">
    <property type="protein sequence ID" value="KAK5639439.1"/>
    <property type="molecule type" value="Genomic_DNA"/>
</dbReference>
<reference evidence="11 12" key="1">
    <citation type="journal article" date="2024" name="Insects">
        <title>An Improved Chromosome-Level Genome Assembly of the Firefly Pyrocoelia pectoralis.</title>
        <authorList>
            <person name="Fu X."/>
            <person name="Meyer-Rochow V.B."/>
            <person name="Ballantyne L."/>
            <person name="Zhu X."/>
        </authorList>
    </citation>
    <scope>NUCLEOTIDE SEQUENCE [LARGE SCALE GENOMIC DNA]</scope>
    <source>
        <strain evidence="11">XCY_ONT2</strain>
    </source>
</reference>
<evidence type="ECO:0000256" key="1">
    <source>
        <dbReference type="ARBA" id="ARBA00001947"/>
    </source>
</evidence>
<comment type="subcellular location">
    <subcellularLocation>
        <location evidence="2">Cell membrane</location>
        <topology evidence="2">Single-pass type II membrane protein</topology>
    </subcellularLocation>
</comment>
<dbReference type="GO" id="GO:0005886">
    <property type="term" value="C:plasma membrane"/>
    <property type="evidence" value="ECO:0007669"/>
    <property type="project" value="UniProtKB-SubCell"/>
</dbReference>
<keyword evidence="6" id="KW-0378">Hydrolase</keyword>
<dbReference type="GO" id="GO:0016485">
    <property type="term" value="P:protein processing"/>
    <property type="evidence" value="ECO:0007669"/>
    <property type="project" value="TreeGrafter"/>
</dbReference>
<dbReference type="GO" id="GO:0004222">
    <property type="term" value="F:metalloendopeptidase activity"/>
    <property type="evidence" value="ECO:0007669"/>
    <property type="project" value="InterPro"/>
</dbReference>
<proteinExistence type="inferred from homology"/>
<dbReference type="SUPFAM" id="SSF55486">
    <property type="entry name" value="Metalloproteases ('zincins'), catalytic domain"/>
    <property type="match status" value="1"/>
</dbReference>
<evidence type="ECO:0000256" key="6">
    <source>
        <dbReference type="ARBA" id="ARBA00022801"/>
    </source>
</evidence>
<evidence type="ECO:0000256" key="2">
    <source>
        <dbReference type="ARBA" id="ARBA00004401"/>
    </source>
</evidence>
<dbReference type="InterPro" id="IPR024079">
    <property type="entry name" value="MetalloPept_cat_dom_sf"/>
</dbReference>
<protein>
    <submittedName>
        <fullName evidence="11">Uncharacterized protein</fullName>
    </submittedName>
</protein>
<dbReference type="InterPro" id="IPR018497">
    <property type="entry name" value="Peptidase_M13_C"/>
</dbReference>
<evidence type="ECO:0000259" key="9">
    <source>
        <dbReference type="Pfam" id="PF01431"/>
    </source>
</evidence>
<keyword evidence="5" id="KW-0479">Metal-binding</keyword>
<evidence type="ECO:0000313" key="11">
    <source>
        <dbReference type="EMBL" id="KAK5639439.1"/>
    </source>
</evidence>
<keyword evidence="7" id="KW-0862">Zinc</keyword>
<comment type="similarity">
    <text evidence="3">Belongs to the peptidase M13 family.</text>
</comment>
<dbReference type="Gene3D" id="3.40.390.10">
    <property type="entry name" value="Collagenase (Catalytic Domain)"/>
    <property type="match status" value="1"/>
</dbReference>
<organism evidence="11 12">
    <name type="scientific">Pyrocoelia pectoralis</name>
    <dbReference type="NCBI Taxonomy" id="417401"/>
    <lineage>
        <taxon>Eukaryota</taxon>
        <taxon>Metazoa</taxon>
        <taxon>Ecdysozoa</taxon>
        <taxon>Arthropoda</taxon>
        <taxon>Hexapoda</taxon>
        <taxon>Insecta</taxon>
        <taxon>Pterygota</taxon>
        <taxon>Neoptera</taxon>
        <taxon>Endopterygota</taxon>
        <taxon>Coleoptera</taxon>
        <taxon>Polyphaga</taxon>
        <taxon>Elateriformia</taxon>
        <taxon>Elateroidea</taxon>
        <taxon>Lampyridae</taxon>
        <taxon>Lampyrinae</taxon>
        <taxon>Pyrocoelia</taxon>
    </lineage>
</organism>
<sequence>MNWTRYLDIAFKDTNVRLFPQNDTAILFDLPYMEKVTKLVKHTNPNILMNFLWWGVFSRIAPIISEKFRTLSFEFRQRFLGVSTRVSKWKACVSSVNAHFGLALSYLYVRSQAEKIYVDKVLQMLQNIKHAFEGSLHHSNWMDMETRTKMLLKLRAIRSFVGYPGWIINSTQVDNYYSRAHVIDGNLFKTYLNLTDASVKRSLENLRQSSDRNRWVATATTVNAFYSATLNSVTFPAGILNPPFYGNGIAAIDYGSIGAIMGHEITHGFDDQGRRYDEHGNLNQWWSLTTMEHYHNKVKCIIEQYSNYSMPELGPTFPVQGYNTQGENIADNGGLRAAYEGFQSFRSRDTFYPQRLPGLLELSTEQLFFLGFAQIWCGNSTRDALKIKLLNGEHSPNRIRVLGTLQNSEEFANTWNCPVDSPMNPRKKCTLW</sequence>
<dbReference type="GO" id="GO:0046872">
    <property type="term" value="F:metal ion binding"/>
    <property type="evidence" value="ECO:0007669"/>
    <property type="project" value="UniProtKB-KW"/>
</dbReference>
<dbReference type="CDD" id="cd08662">
    <property type="entry name" value="M13"/>
    <property type="match status" value="1"/>
</dbReference>
<dbReference type="PRINTS" id="PR00786">
    <property type="entry name" value="NEPRILYSIN"/>
</dbReference>
<evidence type="ECO:0000256" key="4">
    <source>
        <dbReference type="ARBA" id="ARBA00022670"/>
    </source>
</evidence>
<feature type="domain" description="Peptidase M13 N-terminal" evidence="10">
    <location>
        <begin position="2"/>
        <end position="164"/>
    </location>
</feature>
<dbReference type="Proteomes" id="UP001329430">
    <property type="component" value="Chromosome 9"/>
</dbReference>
<keyword evidence="12" id="KW-1185">Reference proteome</keyword>
<accession>A0AAN7V9R2</accession>
<dbReference type="InterPro" id="IPR042089">
    <property type="entry name" value="Peptidase_M13_dom_2"/>
</dbReference>
<dbReference type="InterPro" id="IPR008753">
    <property type="entry name" value="Peptidase_M13_N"/>
</dbReference>